<evidence type="ECO:0000256" key="5">
    <source>
        <dbReference type="SAM" id="Phobius"/>
    </source>
</evidence>
<feature type="transmembrane region" description="Helical" evidence="5">
    <location>
        <begin position="113"/>
        <end position="130"/>
    </location>
</feature>
<organism evidence="7 8">
    <name type="scientific">Streptococcus alactolyticus</name>
    <dbReference type="NCBI Taxonomy" id="29389"/>
    <lineage>
        <taxon>Bacteria</taxon>
        <taxon>Bacillati</taxon>
        <taxon>Bacillota</taxon>
        <taxon>Bacilli</taxon>
        <taxon>Lactobacillales</taxon>
        <taxon>Streptococcaceae</taxon>
        <taxon>Streptococcus</taxon>
    </lineage>
</organism>
<dbReference type="InterPro" id="IPR007016">
    <property type="entry name" value="O-antigen_ligase-rel_domated"/>
</dbReference>
<feature type="transmembrane region" description="Helical" evidence="5">
    <location>
        <begin position="87"/>
        <end position="106"/>
    </location>
</feature>
<feature type="domain" description="O-antigen ligase-related" evidence="6">
    <location>
        <begin position="191"/>
        <end position="344"/>
    </location>
</feature>
<keyword evidence="7" id="KW-0436">Ligase</keyword>
<comment type="subcellular location">
    <subcellularLocation>
        <location evidence="1">Membrane</location>
        <topology evidence="1">Multi-pass membrane protein</topology>
    </subcellularLocation>
</comment>
<keyword evidence="2 5" id="KW-0812">Transmembrane</keyword>
<sequence>MIKINGTKIAGFILFLFPILIAITKYSNTDIIVLSLYTVLSILLFILYPKRIINKFLEQRIVHYVFLLFISLTVSTIIFNISFIGGTLLQLTFLFDIFVLSCFADIKSTFKYFSNFTIVLSIISIIGYLFNIDFFASMKANSNYVSIDLLIGGGISTIFEFRHYYAIFVTMSILYELYFPQKNTLIKFSRLFILIINLLLTYTRNSWISCIVCLLIMVAVRSRKKISNQKNTFVLGGIILSLMIVLMIIFSKQVDPIIQNVFSRFSELFNNKSTNDFMGARGYSLRYGTKYIFNHLKYLFLGGGNAFALAWLKVNPYYYWNVAIDNQFVTIFMNQGIIGILLIVRVVVETCKYLGTKNNRIQQFIALSLVSIFISMMFFEIFASMNSILPLFLILICGLNQREFDN</sequence>
<keyword evidence="3 5" id="KW-1133">Transmembrane helix</keyword>
<evidence type="ECO:0000256" key="1">
    <source>
        <dbReference type="ARBA" id="ARBA00004141"/>
    </source>
</evidence>
<reference evidence="7 8" key="1">
    <citation type="submission" date="2022-12" db="EMBL/GenBank/DDBJ databases">
        <title>Streptococcus alactolyticus LGM, complete genome.</title>
        <authorList>
            <person name="Liu Z."/>
            <person name="Mu C."/>
            <person name="Zhu W."/>
        </authorList>
    </citation>
    <scope>NUCLEOTIDE SEQUENCE [LARGE SCALE GENOMIC DNA]</scope>
    <source>
        <strain evidence="7 8">LGM</strain>
    </source>
</reference>
<feature type="transmembrane region" description="Helical" evidence="5">
    <location>
        <begin position="369"/>
        <end position="396"/>
    </location>
</feature>
<dbReference type="GO" id="GO:0016874">
    <property type="term" value="F:ligase activity"/>
    <property type="evidence" value="ECO:0007669"/>
    <property type="project" value="UniProtKB-KW"/>
</dbReference>
<dbReference type="EMBL" id="CP114883">
    <property type="protein sequence ID" value="WBB07055.1"/>
    <property type="molecule type" value="Genomic_DNA"/>
</dbReference>
<evidence type="ECO:0000259" key="6">
    <source>
        <dbReference type="Pfam" id="PF04932"/>
    </source>
</evidence>
<name>A0ABY7M3P7_STRAY</name>
<feature type="transmembrane region" description="Helical" evidence="5">
    <location>
        <begin position="163"/>
        <end position="179"/>
    </location>
</feature>
<evidence type="ECO:0000256" key="3">
    <source>
        <dbReference type="ARBA" id="ARBA00022989"/>
    </source>
</evidence>
<accession>A0ABY7M3P7</accession>
<proteinExistence type="predicted"/>
<feature type="transmembrane region" description="Helical" evidence="5">
    <location>
        <begin position="9"/>
        <end position="26"/>
    </location>
</feature>
<evidence type="ECO:0000256" key="2">
    <source>
        <dbReference type="ARBA" id="ARBA00022692"/>
    </source>
</evidence>
<dbReference type="Proteomes" id="UP001212085">
    <property type="component" value="Chromosome"/>
</dbReference>
<feature type="transmembrane region" description="Helical" evidence="5">
    <location>
        <begin position="326"/>
        <end position="348"/>
    </location>
</feature>
<evidence type="ECO:0000256" key="4">
    <source>
        <dbReference type="ARBA" id="ARBA00023136"/>
    </source>
</evidence>
<gene>
    <name evidence="7" type="ORF">O6R09_03795</name>
</gene>
<keyword evidence="8" id="KW-1185">Reference proteome</keyword>
<feature type="transmembrane region" description="Helical" evidence="5">
    <location>
        <begin position="296"/>
        <end position="314"/>
    </location>
</feature>
<protein>
    <submittedName>
        <fullName evidence="7">O-antigen ligase family protein</fullName>
    </submittedName>
</protein>
<evidence type="ECO:0000313" key="7">
    <source>
        <dbReference type="EMBL" id="WBB07055.1"/>
    </source>
</evidence>
<dbReference type="Pfam" id="PF04932">
    <property type="entry name" value="Wzy_C"/>
    <property type="match status" value="1"/>
</dbReference>
<feature type="transmembrane region" description="Helical" evidence="5">
    <location>
        <begin position="32"/>
        <end position="49"/>
    </location>
</feature>
<evidence type="ECO:0000313" key="8">
    <source>
        <dbReference type="Proteomes" id="UP001212085"/>
    </source>
</evidence>
<feature type="transmembrane region" description="Helical" evidence="5">
    <location>
        <begin position="191"/>
        <end position="220"/>
    </location>
</feature>
<feature type="transmembrane region" description="Helical" evidence="5">
    <location>
        <begin position="61"/>
        <end position="81"/>
    </location>
</feature>
<feature type="transmembrane region" description="Helical" evidence="5">
    <location>
        <begin position="232"/>
        <end position="250"/>
    </location>
</feature>
<dbReference type="RefSeq" id="WP_269725805.1">
    <property type="nucleotide sequence ID" value="NZ_CP114883.1"/>
</dbReference>
<keyword evidence="4 5" id="KW-0472">Membrane</keyword>